<proteinExistence type="predicted"/>
<evidence type="ECO:0000256" key="1">
    <source>
        <dbReference type="SAM" id="MobiDB-lite"/>
    </source>
</evidence>
<feature type="compositionally biased region" description="Basic and acidic residues" evidence="1">
    <location>
        <begin position="110"/>
        <end position="122"/>
    </location>
</feature>
<dbReference type="EMBL" id="JAKIKS010000173">
    <property type="protein sequence ID" value="MCL1127545.1"/>
    <property type="molecule type" value="Genomic_DNA"/>
</dbReference>
<evidence type="ECO:0008006" key="4">
    <source>
        <dbReference type="Google" id="ProtNLM"/>
    </source>
</evidence>
<sequence>MASVNLSEASRLVSKSRTTIWKYINDGKLSIARDHRNRPFVDTSELIRVFGEIKQNKKKVNTKSEHKLTGDYHELITTINELKKTIEYLTLRLEHKPLETVTSNPVTEPIKGRPEDDPEWPKEVKTAGDITLRKNIRDKYR</sequence>
<dbReference type="Proteomes" id="UP001203423">
    <property type="component" value="Unassembled WGS sequence"/>
</dbReference>
<dbReference type="RefSeq" id="WP_248942985.1">
    <property type="nucleotide sequence ID" value="NZ_JAKIKS010000173.1"/>
</dbReference>
<protein>
    <recommendedName>
        <fullName evidence="4">DNA-binding protein</fullName>
    </recommendedName>
</protein>
<accession>A0ABT0LJB0</accession>
<organism evidence="2 3">
    <name type="scientific">Shewanella surugensis</name>
    <dbReference type="NCBI Taxonomy" id="212020"/>
    <lineage>
        <taxon>Bacteria</taxon>
        <taxon>Pseudomonadati</taxon>
        <taxon>Pseudomonadota</taxon>
        <taxon>Gammaproteobacteria</taxon>
        <taxon>Alteromonadales</taxon>
        <taxon>Shewanellaceae</taxon>
        <taxon>Shewanella</taxon>
    </lineage>
</organism>
<gene>
    <name evidence="2" type="ORF">L2764_24500</name>
</gene>
<name>A0ABT0LJB0_9GAMM</name>
<comment type="caution">
    <text evidence="2">The sequence shown here is derived from an EMBL/GenBank/DDBJ whole genome shotgun (WGS) entry which is preliminary data.</text>
</comment>
<keyword evidence="3" id="KW-1185">Reference proteome</keyword>
<feature type="region of interest" description="Disordered" evidence="1">
    <location>
        <begin position="100"/>
        <end position="122"/>
    </location>
</feature>
<evidence type="ECO:0000313" key="3">
    <source>
        <dbReference type="Proteomes" id="UP001203423"/>
    </source>
</evidence>
<reference evidence="2 3" key="1">
    <citation type="submission" date="2022-01" db="EMBL/GenBank/DDBJ databases">
        <title>Whole genome-based taxonomy of the Shewanellaceae.</title>
        <authorList>
            <person name="Martin-Rodriguez A.J."/>
        </authorList>
    </citation>
    <scope>NUCLEOTIDE SEQUENCE [LARGE SCALE GENOMIC DNA]</scope>
    <source>
        <strain evidence="2 3">DSM 17177</strain>
    </source>
</reference>
<evidence type="ECO:0000313" key="2">
    <source>
        <dbReference type="EMBL" id="MCL1127545.1"/>
    </source>
</evidence>